<reference evidence="2 3" key="1">
    <citation type="journal article" date="2018" name="IMA Fungus">
        <title>IMA Genome-F 10: Nine draft genome sequences of Claviceps purpurea s.lat., including C. arundinis, C. humidiphila, and C. cf. spartinae, pseudomolecules for the pitch canker pathogen Fusarium circinatum, draft genome of Davidsoniella eucalypti, Grosmannia galeiformis, Quambalaria eucalypti, and Teratosphaeria destructans.</title>
        <authorList>
            <person name="Wingfield B.D."/>
            <person name="Liu M."/>
            <person name="Nguyen H.D."/>
            <person name="Lane F.A."/>
            <person name="Morgan S.W."/>
            <person name="De Vos L."/>
            <person name="Wilken P.M."/>
            <person name="Duong T.A."/>
            <person name="Aylward J."/>
            <person name="Coetzee M.P."/>
            <person name="Dadej K."/>
            <person name="De Beer Z.W."/>
            <person name="Findlay W."/>
            <person name="Havenga M."/>
            <person name="Kolarik M."/>
            <person name="Menzies J.G."/>
            <person name="Naidoo K."/>
            <person name="Pochopski O."/>
            <person name="Shoukouhi P."/>
            <person name="Santana Q.C."/>
            <person name="Seifert K.A."/>
            <person name="Soal N."/>
            <person name="Steenkamp E.T."/>
            <person name="Tatham C.T."/>
            <person name="van der Nest M.A."/>
            <person name="Wingfield M.J."/>
        </authorList>
    </citation>
    <scope>NUCLEOTIDE SEQUENCE [LARGE SCALE GENOMIC DNA]</scope>
    <source>
        <strain evidence="2">CMW44962</strain>
    </source>
</reference>
<dbReference type="AlphaFoldDB" id="A0A9W7SRE7"/>
<accession>A0A9W7SRE7</accession>
<dbReference type="OrthoDB" id="20105at2759"/>
<organism evidence="2 3">
    <name type="scientific">Teratosphaeria destructans</name>
    <dbReference type="NCBI Taxonomy" id="418781"/>
    <lineage>
        <taxon>Eukaryota</taxon>
        <taxon>Fungi</taxon>
        <taxon>Dikarya</taxon>
        <taxon>Ascomycota</taxon>
        <taxon>Pezizomycotina</taxon>
        <taxon>Dothideomycetes</taxon>
        <taxon>Dothideomycetidae</taxon>
        <taxon>Mycosphaerellales</taxon>
        <taxon>Teratosphaeriaceae</taxon>
        <taxon>Teratosphaeria</taxon>
    </lineage>
</organism>
<evidence type="ECO:0000256" key="1">
    <source>
        <dbReference type="SAM" id="MobiDB-lite"/>
    </source>
</evidence>
<dbReference type="EMBL" id="RIBY02001934">
    <property type="protein sequence ID" value="KAH9826948.1"/>
    <property type="molecule type" value="Genomic_DNA"/>
</dbReference>
<comment type="caution">
    <text evidence="2">The sequence shown here is derived from an EMBL/GenBank/DDBJ whole genome shotgun (WGS) entry which is preliminary data.</text>
</comment>
<feature type="region of interest" description="Disordered" evidence="1">
    <location>
        <begin position="1"/>
        <end position="122"/>
    </location>
</feature>
<feature type="compositionally biased region" description="Basic and acidic residues" evidence="1">
    <location>
        <begin position="81"/>
        <end position="104"/>
    </location>
</feature>
<reference evidence="2 3" key="2">
    <citation type="journal article" date="2021" name="Curr. Genet.">
        <title>Genetic response to nitrogen starvation in the aggressive Eucalyptus foliar pathogen Teratosphaeria destructans.</title>
        <authorList>
            <person name="Havenga M."/>
            <person name="Wingfield B.D."/>
            <person name="Wingfield M.J."/>
            <person name="Dreyer L.L."/>
            <person name="Roets F."/>
            <person name="Aylward J."/>
        </authorList>
    </citation>
    <scope>NUCLEOTIDE SEQUENCE [LARGE SCALE GENOMIC DNA]</scope>
    <source>
        <strain evidence="2">CMW44962</strain>
    </source>
</reference>
<keyword evidence="3" id="KW-1185">Reference proteome</keyword>
<protein>
    <recommendedName>
        <fullName evidence="4">CUE domain-containing protein</fullName>
    </recommendedName>
</protein>
<name>A0A9W7SRE7_9PEZI</name>
<feature type="compositionally biased region" description="Polar residues" evidence="1">
    <location>
        <begin position="18"/>
        <end position="55"/>
    </location>
</feature>
<evidence type="ECO:0000313" key="2">
    <source>
        <dbReference type="EMBL" id="KAH9826948.1"/>
    </source>
</evidence>
<gene>
    <name evidence="2" type="ORF">Tdes44962_MAKER03179</name>
</gene>
<sequence length="160" mass="17395">MSGQDYYQPPSGPPPGHQATQSHHFSSNNPFASAQDQNPWQDQQGHKPQTQTATAASFGGLPHEQHSDQAPAGPPPGHAAKRTDTFKESDFVPADQRGEQREALEQFEMNKGSQSKEDREMEALQTEFPNVDGSLIAALYSDAGSYGATKEMLEEIAKGQ</sequence>
<evidence type="ECO:0008006" key="4">
    <source>
        <dbReference type="Google" id="ProtNLM"/>
    </source>
</evidence>
<proteinExistence type="predicted"/>
<dbReference type="Proteomes" id="UP001138500">
    <property type="component" value="Unassembled WGS sequence"/>
</dbReference>
<evidence type="ECO:0000313" key="3">
    <source>
        <dbReference type="Proteomes" id="UP001138500"/>
    </source>
</evidence>